<dbReference type="OrthoDB" id="200404at2759"/>
<dbReference type="FunCoup" id="A0A1V9XAG1">
    <property type="interactions" value="1037"/>
</dbReference>
<evidence type="ECO:0000256" key="1">
    <source>
        <dbReference type="ARBA" id="ARBA00004245"/>
    </source>
</evidence>
<keyword evidence="4 6" id="KW-0009">Actin-binding</keyword>
<comment type="caution">
    <text evidence="7">The sequence shown here is derived from an EMBL/GenBank/DDBJ whole genome shotgun (WGS) entry which is preliminary data.</text>
</comment>
<dbReference type="Proteomes" id="UP000192247">
    <property type="component" value="Unassembled WGS sequence"/>
</dbReference>
<gene>
    <name evidence="7" type="ORF">BIW11_11576</name>
</gene>
<evidence type="ECO:0000256" key="2">
    <source>
        <dbReference type="ARBA" id="ARBA00010856"/>
    </source>
</evidence>
<dbReference type="GO" id="GO:0003779">
    <property type="term" value="F:actin binding"/>
    <property type="evidence" value="ECO:0007669"/>
    <property type="project" value="UniProtKB-KW"/>
</dbReference>
<sequence length="176" mass="19926">MPAYHSQCVGVQSLGNMALLPIRTQVRGPAPKSAGDDADVIDEAICYFRANVFFRNYEIKSEADRVLIYVTLYITDCLKRLQRCSSKQQAGQEMYSLAHASFDIPGDPGFPLNATYSKPANSTEADTLRQFLLQLRHECGLRLIEKVFDAEGKPSKWWLCFARRKFMDKSLSGHRV</sequence>
<comment type="subunit">
    <text evidence="6">Component of the Arp2/3 complex.</text>
</comment>
<dbReference type="InParanoid" id="A0A1V9XAG1"/>
<keyword evidence="5 6" id="KW-0206">Cytoskeleton</keyword>
<comment type="subcellular location">
    <subcellularLocation>
        <location evidence="1 6">Cytoplasm</location>
        <location evidence="1 6">Cytoskeleton</location>
    </subcellularLocation>
</comment>
<dbReference type="InterPro" id="IPR007204">
    <property type="entry name" value="ARPC3"/>
</dbReference>
<dbReference type="AlphaFoldDB" id="A0A1V9XAG1"/>
<dbReference type="PANTHER" id="PTHR12391">
    <property type="entry name" value="ARP2/3 COMPLEX 21 KD SUBUNIT"/>
    <property type="match status" value="1"/>
</dbReference>
<comment type="function">
    <text evidence="6">Functions as component of the Arp2/3 complex which is involved in regulation of actin polymerization and together with an activating nucleation-promoting factor (NPF) mediates the formation of branched actin networks.</text>
</comment>
<evidence type="ECO:0000313" key="7">
    <source>
        <dbReference type="EMBL" id="OQR70530.1"/>
    </source>
</evidence>
<evidence type="ECO:0000256" key="6">
    <source>
        <dbReference type="PIRNR" id="PIRNR016315"/>
    </source>
</evidence>
<organism evidence="7 8">
    <name type="scientific">Tropilaelaps mercedesae</name>
    <dbReference type="NCBI Taxonomy" id="418985"/>
    <lineage>
        <taxon>Eukaryota</taxon>
        <taxon>Metazoa</taxon>
        <taxon>Ecdysozoa</taxon>
        <taxon>Arthropoda</taxon>
        <taxon>Chelicerata</taxon>
        <taxon>Arachnida</taxon>
        <taxon>Acari</taxon>
        <taxon>Parasitiformes</taxon>
        <taxon>Mesostigmata</taxon>
        <taxon>Gamasina</taxon>
        <taxon>Dermanyssoidea</taxon>
        <taxon>Laelapidae</taxon>
        <taxon>Tropilaelaps</taxon>
    </lineage>
</organism>
<evidence type="ECO:0000313" key="8">
    <source>
        <dbReference type="Proteomes" id="UP000192247"/>
    </source>
</evidence>
<evidence type="ECO:0000256" key="5">
    <source>
        <dbReference type="ARBA" id="ARBA00023212"/>
    </source>
</evidence>
<evidence type="ECO:0000256" key="3">
    <source>
        <dbReference type="ARBA" id="ARBA00022490"/>
    </source>
</evidence>
<accession>A0A1V9XAG1</accession>
<dbReference type="GO" id="GO:0005885">
    <property type="term" value="C:Arp2/3 protein complex"/>
    <property type="evidence" value="ECO:0007669"/>
    <property type="project" value="UniProtKB-UniRule"/>
</dbReference>
<dbReference type="GO" id="GO:0034314">
    <property type="term" value="P:Arp2/3 complex-mediated actin nucleation"/>
    <property type="evidence" value="ECO:0007669"/>
    <property type="project" value="UniProtKB-UniRule"/>
</dbReference>
<comment type="similarity">
    <text evidence="2 6">Belongs to the ARPC3 family.</text>
</comment>
<dbReference type="PIRSF" id="PIRSF016315">
    <property type="entry name" value="ARP2/3_P21-Arc"/>
    <property type="match status" value="1"/>
</dbReference>
<dbReference type="InterPro" id="IPR036753">
    <property type="entry name" value="ARPC3_sf"/>
</dbReference>
<dbReference type="Gene3D" id="1.10.1760.10">
    <property type="entry name" value="Actin-related protein 2/3 complex subunit 3"/>
    <property type="match status" value="1"/>
</dbReference>
<keyword evidence="8" id="KW-1185">Reference proteome</keyword>
<proteinExistence type="inferred from homology"/>
<dbReference type="STRING" id="418985.A0A1V9XAG1"/>
<reference evidence="7 8" key="1">
    <citation type="journal article" date="2017" name="Gigascience">
        <title>Draft genome of the honey bee ectoparasitic mite, Tropilaelaps mercedesae, is shaped by the parasitic life history.</title>
        <authorList>
            <person name="Dong X."/>
            <person name="Armstrong S.D."/>
            <person name="Xia D."/>
            <person name="Makepeace B.L."/>
            <person name="Darby A.C."/>
            <person name="Kadowaki T."/>
        </authorList>
    </citation>
    <scope>NUCLEOTIDE SEQUENCE [LARGE SCALE GENOMIC DNA]</scope>
    <source>
        <strain evidence="7">Wuxi-XJTLU</strain>
    </source>
</reference>
<protein>
    <recommendedName>
        <fullName evidence="6">Actin-related protein 2/3 complex subunit 3</fullName>
    </recommendedName>
</protein>
<dbReference type="SUPFAM" id="SSF69060">
    <property type="entry name" value="Arp2/3 complex 21 kDa subunit ARPC3"/>
    <property type="match status" value="1"/>
</dbReference>
<evidence type="ECO:0000256" key="4">
    <source>
        <dbReference type="ARBA" id="ARBA00023203"/>
    </source>
</evidence>
<dbReference type="EMBL" id="MNPL01017256">
    <property type="protein sequence ID" value="OQR70530.1"/>
    <property type="molecule type" value="Genomic_DNA"/>
</dbReference>
<dbReference type="GO" id="GO:0030833">
    <property type="term" value="P:regulation of actin filament polymerization"/>
    <property type="evidence" value="ECO:0007669"/>
    <property type="project" value="InterPro"/>
</dbReference>
<name>A0A1V9XAG1_9ACAR</name>
<dbReference type="Pfam" id="PF04062">
    <property type="entry name" value="P21-Arc"/>
    <property type="match status" value="1"/>
</dbReference>
<keyword evidence="3 6" id="KW-0963">Cytoplasm</keyword>